<proteinExistence type="predicted"/>
<protein>
    <submittedName>
        <fullName evidence="2">Alpha-glucosidase</fullName>
    </submittedName>
</protein>
<organism evidence="2 3">
    <name type="scientific">Halomonas elongata</name>
    <dbReference type="NCBI Taxonomy" id="2746"/>
    <lineage>
        <taxon>Bacteria</taxon>
        <taxon>Pseudomonadati</taxon>
        <taxon>Pseudomonadota</taxon>
        <taxon>Gammaproteobacteria</taxon>
        <taxon>Oceanospirillales</taxon>
        <taxon>Halomonadaceae</taxon>
        <taxon>Halomonas</taxon>
    </lineage>
</organism>
<dbReference type="InterPro" id="IPR013780">
    <property type="entry name" value="Glyco_hydro_b"/>
</dbReference>
<dbReference type="Proteomes" id="UP000092504">
    <property type="component" value="Unassembled WGS sequence"/>
</dbReference>
<sequence length="196" mass="21530">MIRPTFLDHEDDPATFEENDEFLLGEELLVATVVEPGARTRQLHLPDNGCGWYAFEGGAWLAGGRQLVVDAPLEHLPLFVRAGGIVATSDRLAHVDPAQDDVRALRIYPFVESGSRTVLLFDDDGESTLGEGGGTLVTHVTLSCDAKAIRLDWQHEGDYRPAYQGFRIELPTGDSRPLYVNGCKVAPGRAAHSEFW</sequence>
<accession>A0A1B8NYV0</accession>
<dbReference type="InterPro" id="IPR048395">
    <property type="entry name" value="Glyco_hydro_31_C"/>
</dbReference>
<evidence type="ECO:0000259" key="1">
    <source>
        <dbReference type="Pfam" id="PF21365"/>
    </source>
</evidence>
<dbReference type="AlphaFoldDB" id="A0A1B8NYV0"/>
<dbReference type="Gene3D" id="2.60.40.1180">
    <property type="entry name" value="Golgi alpha-mannosidase II"/>
    <property type="match status" value="2"/>
</dbReference>
<feature type="domain" description="Glycosyl hydrolase family 31 C-terminal" evidence="1">
    <location>
        <begin position="1"/>
        <end position="86"/>
    </location>
</feature>
<dbReference type="GO" id="GO:0004553">
    <property type="term" value="F:hydrolase activity, hydrolyzing O-glycosyl compounds"/>
    <property type="evidence" value="ECO:0007669"/>
    <property type="project" value="TreeGrafter"/>
</dbReference>
<gene>
    <name evidence="2" type="ORF">A8U91_04247</name>
</gene>
<comment type="caution">
    <text evidence="2">The sequence shown here is derived from an EMBL/GenBank/DDBJ whole genome shotgun (WGS) entry which is preliminary data.</text>
</comment>
<reference evidence="2 3" key="1">
    <citation type="submission" date="2016-06" db="EMBL/GenBank/DDBJ databases">
        <title>Genome sequence of halotolerant plant growth promoting strain of Halomonas elongata HEK1 isolated from salterns of Rann of Kutch, Gujarat, India.</title>
        <authorList>
            <person name="Gaba S."/>
            <person name="Singh R.N."/>
            <person name="Abrol S."/>
            <person name="Kaushik R."/>
            <person name="Saxena A.K."/>
        </authorList>
    </citation>
    <scope>NUCLEOTIDE SEQUENCE [LARGE SCALE GENOMIC DNA]</scope>
    <source>
        <strain evidence="2 3">HEK1</strain>
    </source>
</reference>
<dbReference type="SUPFAM" id="SSF51011">
    <property type="entry name" value="Glycosyl hydrolase domain"/>
    <property type="match status" value="1"/>
</dbReference>
<evidence type="ECO:0000313" key="2">
    <source>
        <dbReference type="EMBL" id="OBX35176.1"/>
    </source>
</evidence>
<dbReference type="Pfam" id="PF21365">
    <property type="entry name" value="Glyco_hydro_31_3rd"/>
    <property type="match status" value="1"/>
</dbReference>
<dbReference type="EMBL" id="MAJD01000002">
    <property type="protein sequence ID" value="OBX35176.1"/>
    <property type="molecule type" value="Genomic_DNA"/>
</dbReference>
<dbReference type="PATRIC" id="fig|2746.7.peg.4370"/>
<dbReference type="PANTHER" id="PTHR22762:SF165">
    <property type="entry name" value="PUTATIVE (AFU_ORTHOLOGUE AFUA_1G06560)-RELATED"/>
    <property type="match status" value="1"/>
</dbReference>
<evidence type="ECO:0000313" key="3">
    <source>
        <dbReference type="Proteomes" id="UP000092504"/>
    </source>
</evidence>
<dbReference type="PANTHER" id="PTHR22762">
    <property type="entry name" value="ALPHA-GLUCOSIDASE"/>
    <property type="match status" value="1"/>
</dbReference>
<name>A0A1B8NYV0_HALEL</name>